<evidence type="ECO:0000313" key="2">
    <source>
        <dbReference type="Proteomes" id="UP000576225"/>
    </source>
</evidence>
<proteinExistence type="predicted"/>
<gene>
    <name evidence="1" type="ORF">HF882_22280</name>
</gene>
<evidence type="ECO:0000313" key="1">
    <source>
        <dbReference type="EMBL" id="NMD89317.1"/>
    </source>
</evidence>
<dbReference type="AlphaFoldDB" id="A0A848B542"/>
<name>A0A848B542_9BACT</name>
<reference evidence="1 2" key="1">
    <citation type="submission" date="2020-04" db="EMBL/GenBank/DDBJ databases">
        <authorList>
            <person name="Hitch T.C.A."/>
            <person name="Wylensek D."/>
            <person name="Clavel T."/>
        </authorList>
    </citation>
    <scope>NUCLEOTIDE SEQUENCE [LARGE SCALE GENOMIC DNA]</scope>
    <source>
        <strain evidence="1 2">COR2-253-APC-1A</strain>
    </source>
</reference>
<sequence>MPPTTPDKAARLSTDRLEAVLAASGSFCAAGAVLPAPTLGVAALIDAVEGHTKKTCPPQIVRYLLQNGSRAAPAVWAELRGSAGILGDFAAEAPPVSEEEAAEIDLAFERISAFRVLAPSASASPDGERSWDAEAVSYVLREAARALPGASVRELLWEVPLCLIGWLIVQTRRADGERGLTRPEFDEELWAEYQADKKRG</sequence>
<protein>
    <submittedName>
        <fullName evidence="1">Uncharacterized protein</fullName>
    </submittedName>
</protein>
<dbReference type="Proteomes" id="UP000576225">
    <property type="component" value="Unassembled WGS sequence"/>
</dbReference>
<organism evidence="1 2">
    <name type="scientific">Victivallis vadensis</name>
    <dbReference type="NCBI Taxonomy" id="172901"/>
    <lineage>
        <taxon>Bacteria</taxon>
        <taxon>Pseudomonadati</taxon>
        <taxon>Lentisphaerota</taxon>
        <taxon>Lentisphaeria</taxon>
        <taxon>Victivallales</taxon>
        <taxon>Victivallaceae</taxon>
        <taxon>Victivallis</taxon>
    </lineage>
</organism>
<comment type="caution">
    <text evidence="1">The sequence shown here is derived from an EMBL/GenBank/DDBJ whole genome shotgun (WGS) entry which is preliminary data.</text>
</comment>
<dbReference type="RefSeq" id="WP_168964221.1">
    <property type="nucleotide sequence ID" value="NZ_JABAEW010000102.1"/>
</dbReference>
<accession>A0A848B542</accession>
<dbReference type="EMBL" id="JABAEW010000102">
    <property type="protein sequence ID" value="NMD89317.1"/>
    <property type="molecule type" value="Genomic_DNA"/>
</dbReference>